<dbReference type="InterPro" id="IPR011009">
    <property type="entry name" value="Kinase-like_dom_sf"/>
</dbReference>
<evidence type="ECO:0000313" key="2">
    <source>
        <dbReference type="Proteomes" id="UP000539313"/>
    </source>
</evidence>
<proteinExistence type="predicted"/>
<name>A0A7W3N1V3_9ACTN</name>
<dbReference type="SUPFAM" id="SSF56112">
    <property type="entry name" value="Protein kinase-like (PK-like)"/>
    <property type="match status" value="1"/>
</dbReference>
<accession>A0A7W3N1V3</accession>
<comment type="caution">
    <text evidence="1">The sequence shown here is derived from an EMBL/GenBank/DDBJ whole genome shotgun (WGS) entry which is preliminary data.</text>
</comment>
<dbReference type="AlphaFoldDB" id="A0A7W3N1V3"/>
<sequence length="268" mass="30183">MADRAALMEQWFATAARDLHLTVCGEAVRGVGDRTLSGPAATPRGDAVWLRVLAVPEDLAHGPVWEGPVTSQEVTGVYRPRLMHCLTWAEHGHVVRAEVWKRIIEPACAAHETLTNDPRLPAGWWERLHASLDRLAEHPTQRMPRPPEQITVALRQAYGPDVPTRVERWVTQHGDLRWCNLTRTTPYLLDWELWGLAPAGTDAATLYCTSLLVPHVAAEVYRQFRHVLDSPDGRIAQLCVCIQLTRHPDCGPLREPLTRLAYRLLTYA</sequence>
<evidence type="ECO:0000313" key="1">
    <source>
        <dbReference type="EMBL" id="MBA9005932.1"/>
    </source>
</evidence>
<organism evidence="1 2">
    <name type="scientific">Thermomonospora cellulosilytica</name>
    <dbReference type="NCBI Taxonomy" id="1411118"/>
    <lineage>
        <taxon>Bacteria</taxon>
        <taxon>Bacillati</taxon>
        <taxon>Actinomycetota</taxon>
        <taxon>Actinomycetes</taxon>
        <taxon>Streptosporangiales</taxon>
        <taxon>Thermomonosporaceae</taxon>
        <taxon>Thermomonospora</taxon>
    </lineage>
</organism>
<dbReference type="EMBL" id="JACJII010000001">
    <property type="protein sequence ID" value="MBA9005932.1"/>
    <property type="molecule type" value="Genomic_DNA"/>
</dbReference>
<keyword evidence="2" id="KW-1185">Reference proteome</keyword>
<gene>
    <name evidence="1" type="ORF">HNR21_004814</name>
</gene>
<reference evidence="1 2" key="1">
    <citation type="submission" date="2020-08" db="EMBL/GenBank/DDBJ databases">
        <title>Sequencing the genomes of 1000 actinobacteria strains.</title>
        <authorList>
            <person name="Klenk H.-P."/>
        </authorList>
    </citation>
    <scope>NUCLEOTIDE SEQUENCE [LARGE SCALE GENOMIC DNA]</scope>
    <source>
        <strain evidence="1 2">DSM 45823</strain>
    </source>
</reference>
<dbReference type="RefSeq" id="WP_182706985.1">
    <property type="nucleotide sequence ID" value="NZ_JACJII010000001.1"/>
</dbReference>
<protein>
    <recommendedName>
        <fullName evidence="3">Aminoglycoside phosphotransferase</fullName>
    </recommendedName>
</protein>
<evidence type="ECO:0008006" key="3">
    <source>
        <dbReference type="Google" id="ProtNLM"/>
    </source>
</evidence>
<dbReference type="Proteomes" id="UP000539313">
    <property type="component" value="Unassembled WGS sequence"/>
</dbReference>